<organism evidence="3 4">
    <name type="scientific">Desulfoglaeba alkanexedens ALDC</name>
    <dbReference type="NCBI Taxonomy" id="980445"/>
    <lineage>
        <taxon>Bacteria</taxon>
        <taxon>Pseudomonadati</taxon>
        <taxon>Thermodesulfobacteriota</taxon>
        <taxon>Syntrophobacteria</taxon>
        <taxon>Syntrophobacterales</taxon>
        <taxon>Syntrophobacteraceae</taxon>
        <taxon>Desulfoglaeba</taxon>
    </lineage>
</organism>
<evidence type="ECO:0000313" key="3">
    <source>
        <dbReference type="EMBL" id="QCQ22662.1"/>
    </source>
</evidence>
<protein>
    <submittedName>
        <fullName evidence="3">Glycosyltransferase family 4 protein</fullName>
    </submittedName>
</protein>
<reference evidence="3 4" key="1">
    <citation type="submission" date="2019-05" db="EMBL/GenBank/DDBJ databases">
        <title>The Complete Genome Sequence of the n-alkane-degrading Desulfoglaeba alkanexedens ALDC reveals multiple alkylsuccinate synthase gene clusters.</title>
        <authorList>
            <person name="Callaghan A.V."/>
            <person name="Davidova I.A."/>
            <person name="Duncan K.E."/>
            <person name="Morris B."/>
            <person name="McInerney M.J."/>
        </authorList>
    </citation>
    <scope>NUCLEOTIDE SEQUENCE [LARGE SCALE GENOMIC DNA]</scope>
    <source>
        <strain evidence="3 4">ALDC</strain>
    </source>
</reference>
<dbReference type="InterPro" id="IPR028098">
    <property type="entry name" value="Glyco_trans_4-like_N"/>
</dbReference>
<proteinExistence type="predicted"/>
<gene>
    <name evidence="3" type="ORF">FDQ92_11075</name>
</gene>
<dbReference type="AlphaFoldDB" id="A0A4P8L7Q6"/>
<sequence>MERLGWHIVKAFSESFHVHVIGPEGCGKYLPRKVTCTEVPLRPLGIFLGKTALNALRQAVGFKPEITFAGSGLTAPMALVAARLSRSRSYAYVHGLDLVVPRTVYRWFWLPCLRLLDGIIVNSRATFAIAERAGIASERIRVVHPGVTMLELEARAASWFRSAYGVGDRPMLLSVGRLTRRKGLMHFVARVLPTIVRKKPTACLYIVGDVPRGALMAEAEEPEDILRAARSAGVSKNVCWLGHLPDEALQKAYAASDVHVFPVQDLPNDPEGFGMVALEAAAFGTPTVAYAVGGVVDAVADGVSGFLVAPGDTAALAEAVLSLMDKPMPREKVRRFAEGFAWPRFNKAIVRAVGAD</sequence>
<dbReference type="InterPro" id="IPR001296">
    <property type="entry name" value="Glyco_trans_1"/>
</dbReference>
<accession>A0A4P8L7Q6</accession>
<dbReference type="InterPro" id="IPR050194">
    <property type="entry name" value="Glycosyltransferase_grp1"/>
</dbReference>
<dbReference type="PANTHER" id="PTHR45947:SF3">
    <property type="entry name" value="SULFOQUINOVOSYL TRANSFERASE SQD2"/>
    <property type="match status" value="1"/>
</dbReference>
<evidence type="ECO:0000313" key="4">
    <source>
        <dbReference type="Proteomes" id="UP000298602"/>
    </source>
</evidence>
<dbReference type="Pfam" id="PF13439">
    <property type="entry name" value="Glyco_transf_4"/>
    <property type="match status" value="1"/>
</dbReference>
<dbReference type="PANTHER" id="PTHR45947">
    <property type="entry name" value="SULFOQUINOVOSYL TRANSFERASE SQD2"/>
    <property type="match status" value="1"/>
</dbReference>
<name>A0A4P8L7Q6_9BACT</name>
<dbReference type="Pfam" id="PF00534">
    <property type="entry name" value="Glycos_transf_1"/>
    <property type="match status" value="1"/>
</dbReference>
<dbReference type="GO" id="GO:0016757">
    <property type="term" value="F:glycosyltransferase activity"/>
    <property type="evidence" value="ECO:0007669"/>
    <property type="project" value="InterPro"/>
</dbReference>
<evidence type="ECO:0000259" key="1">
    <source>
        <dbReference type="Pfam" id="PF00534"/>
    </source>
</evidence>
<dbReference type="Proteomes" id="UP000298602">
    <property type="component" value="Chromosome"/>
</dbReference>
<dbReference type="SUPFAM" id="SSF53756">
    <property type="entry name" value="UDP-Glycosyltransferase/glycogen phosphorylase"/>
    <property type="match status" value="1"/>
</dbReference>
<feature type="domain" description="Glycosyltransferase subfamily 4-like N-terminal" evidence="2">
    <location>
        <begin position="5"/>
        <end position="147"/>
    </location>
</feature>
<feature type="domain" description="Glycosyl transferase family 1" evidence="1">
    <location>
        <begin position="167"/>
        <end position="337"/>
    </location>
</feature>
<dbReference type="Gene3D" id="3.40.50.2000">
    <property type="entry name" value="Glycogen Phosphorylase B"/>
    <property type="match status" value="2"/>
</dbReference>
<dbReference type="OrthoDB" id="267270at2"/>
<keyword evidence="3" id="KW-0808">Transferase</keyword>
<keyword evidence="4" id="KW-1185">Reference proteome</keyword>
<evidence type="ECO:0000259" key="2">
    <source>
        <dbReference type="Pfam" id="PF13439"/>
    </source>
</evidence>
<dbReference type="KEGG" id="dax:FDQ92_11075"/>
<dbReference type="CDD" id="cd03801">
    <property type="entry name" value="GT4_PimA-like"/>
    <property type="match status" value="1"/>
</dbReference>
<reference evidence="3 4" key="2">
    <citation type="submission" date="2019-05" db="EMBL/GenBank/DDBJ databases">
        <authorList>
            <person name="Suflita J.M."/>
            <person name="Marks C.R."/>
        </authorList>
    </citation>
    <scope>NUCLEOTIDE SEQUENCE [LARGE SCALE GENOMIC DNA]</scope>
    <source>
        <strain evidence="3 4">ALDC</strain>
    </source>
</reference>
<dbReference type="EMBL" id="CP040098">
    <property type="protein sequence ID" value="QCQ22662.1"/>
    <property type="molecule type" value="Genomic_DNA"/>
</dbReference>